<organism evidence="1 2">
    <name type="scientific">Brachionus calyciflorus</name>
    <dbReference type="NCBI Taxonomy" id="104777"/>
    <lineage>
        <taxon>Eukaryota</taxon>
        <taxon>Metazoa</taxon>
        <taxon>Spiralia</taxon>
        <taxon>Gnathifera</taxon>
        <taxon>Rotifera</taxon>
        <taxon>Eurotatoria</taxon>
        <taxon>Monogononta</taxon>
        <taxon>Pseudotrocha</taxon>
        <taxon>Ploima</taxon>
        <taxon>Brachionidae</taxon>
        <taxon>Brachionus</taxon>
    </lineage>
</organism>
<protein>
    <submittedName>
        <fullName evidence="1">Uncharacterized protein</fullName>
    </submittedName>
</protein>
<dbReference type="EMBL" id="CAJNOC010000700">
    <property type="protein sequence ID" value="CAF0793390.1"/>
    <property type="molecule type" value="Genomic_DNA"/>
</dbReference>
<accession>A0A813S317</accession>
<dbReference type="OrthoDB" id="41905at2759"/>
<proteinExistence type="predicted"/>
<dbReference type="Proteomes" id="UP000663879">
    <property type="component" value="Unassembled WGS sequence"/>
</dbReference>
<gene>
    <name evidence="1" type="ORF">OXX778_LOCUS6087</name>
</gene>
<dbReference type="AlphaFoldDB" id="A0A813S317"/>
<keyword evidence="2" id="KW-1185">Reference proteome</keyword>
<comment type="caution">
    <text evidence="1">The sequence shown here is derived from an EMBL/GenBank/DDBJ whole genome shotgun (WGS) entry which is preliminary data.</text>
</comment>
<evidence type="ECO:0000313" key="2">
    <source>
        <dbReference type="Proteomes" id="UP000663879"/>
    </source>
</evidence>
<evidence type="ECO:0000313" key="1">
    <source>
        <dbReference type="EMBL" id="CAF0793390.1"/>
    </source>
</evidence>
<name>A0A813S317_9BILA</name>
<reference evidence="1" key="1">
    <citation type="submission" date="2021-02" db="EMBL/GenBank/DDBJ databases">
        <authorList>
            <person name="Nowell W R."/>
        </authorList>
    </citation>
    <scope>NUCLEOTIDE SEQUENCE</scope>
    <source>
        <strain evidence="1">Ploen Becks lab</strain>
    </source>
</reference>
<sequence length="464" mass="53222">MAKIFSSRLFKKKEYFFRSIQYGSWWYGAQEGFRQGCFEWNGNKPSDHFPQTLEYVYKKTGFPIIAHNKFWDIKTVYAKKNGGSYDFILDSFTGKSLPDDQKFWDDLFLNGTKWGLKTYEQDWMNHQNLDFTPLMTDISLGRRWLNQMGNAAAKFKLTIQYSMSLSRHVLQSLENDAVTQIRVTNDYSTNWDLGGEQWRVGVSSILSSAVGLMPFKDVYCTTPNQPNDPYGNGIFNSNIWLDSVVSILTAGPVGLGDKIEYLRQTLIIRSCNDEGLLLKPSKPVTALDIQIHNRALGAAYGPDGEVWSTYSTISNYTFGIIFAADIKNNYNLKPEQMGFKIKENKSYFWLDGNSNGFKDLKEISLTSNCTKKDFCLFHVTPNFWLKRNEIVLFGEKAKWIPISPQRVSNIRLEIDSLQVDLSGVPDEKVIFYFAINLALQKVECNFKDTKMTLKITDKLEVSCD</sequence>